<dbReference type="PIRSF" id="PIRSF031644">
    <property type="entry name" value="UCP031644"/>
    <property type="match status" value="1"/>
</dbReference>
<feature type="domain" description="GyrI-like small molecule binding" evidence="1">
    <location>
        <begin position="48"/>
        <end position="225"/>
    </location>
</feature>
<protein>
    <recommendedName>
        <fullName evidence="1">GyrI-like small molecule binding domain-containing protein</fullName>
    </recommendedName>
</protein>
<dbReference type="Proteomes" id="UP001364224">
    <property type="component" value="Unassembled WGS sequence"/>
</dbReference>
<proteinExistence type="predicted"/>
<evidence type="ECO:0000313" key="3">
    <source>
        <dbReference type="Proteomes" id="UP001364224"/>
    </source>
</evidence>
<dbReference type="InterPro" id="IPR008319">
    <property type="entry name" value="GyrI-like_CCH_Lin2189-like"/>
</dbReference>
<dbReference type="Gene3D" id="3.20.80.10">
    <property type="entry name" value="Regulatory factor, effector binding domain"/>
    <property type="match status" value="1"/>
</dbReference>
<organism evidence="2 3">
    <name type="scientific">Bradyrhizobium algeriense</name>
    <dbReference type="NCBI Taxonomy" id="634784"/>
    <lineage>
        <taxon>Bacteria</taxon>
        <taxon>Pseudomonadati</taxon>
        <taxon>Pseudomonadota</taxon>
        <taxon>Alphaproteobacteria</taxon>
        <taxon>Hyphomicrobiales</taxon>
        <taxon>Nitrobacteraceae</taxon>
        <taxon>Bradyrhizobium</taxon>
    </lineage>
</organism>
<dbReference type="Pfam" id="PF06445">
    <property type="entry name" value="GyrI-like"/>
    <property type="match status" value="1"/>
</dbReference>
<keyword evidence="3" id="KW-1185">Reference proteome</keyword>
<dbReference type="SUPFAM" id="SSF55136">
    <property type="entry name" value="Probable bacterial effector-binding domain"/>
    <property type="match status" value="1"/>
</dbReference>
<gene>
    <name evidence="2" type="ORF">V1286_003722</name>
</gene>
<name>A0ABU8BDY1_9BRAD</name>
<dbReference type="InterPro" id="IPR011256">
    <property type="entry name" value="Reg_factor_effector_dom_sf"/>
</dbReference>
<reference evidence="2 3" key="1">
    <citation type="submission" date="2024-02" db="EMBL/GenBank/DDBJ databases">
        <title>Adaptive strategies in a cosmopolitan and abundant soil bacterium.</title>
        <authorList>
            <person name="Carini P."/>
        </authorList>
    </citation>
    <scope>NUCLEOTIDE SEQUENCE [LARGE SCALE GENOMIC DNA]</scope>
    <source>
        <strain evidence="2 3">AZCC 1608</strain>
    </source>
</reference>
<comment type="caution">
    <text evidence="2">The sequence shown here is derived from an EMBL/GenBank/DDBJ whole genome shotgun (WGS) entry which is preliminary data.</text>
</comment>
<evidence type="ECO:0000313" key="2">
    <source>
        <dbReference type="EMBL" id="MEH2556193.1"/>
    </source>
</evidence>
<sequence>MSITCGQRRRWFTTLYPSYVLKTSMDKIDFKKKLSALYSAPNSSFATVDVPVMKFVKIDGKGDPNRDPAYTRAIEWLYSVSYAMKFASKAKSGKDYVVPPLEGLWWADNPDDFVGRRKHLWRWTMMIMVPDFVERSLYEAALARSRDKLGEPPVSLRLEPLDEGRCLQTLHIGSYDDEGPTLARLHNEIMPAKGVTFAGPHHEIYLSDARRTPPDKLKTILRQPVRSAG</sequence>
<evidence type="ECO:0000259" key="1">
    <source>
        <dbReference type="Pfam" id="PF06445"/>
    </source>
</evidence>
<accession>A0ABU8BDY1</accession>
<dbReference type="EMBL" id="JAZHRV010000001">
    <property type="protein sequence ID" value="MEH2556193.1"/>
    <property type="molecule type" value="Genomic_DNA"/>
</dbReference>
<dbReference type="InterPro" id="IPR029442">
    <property type="entry name" value="GyrI-like"/>
</dbReference>